<feature type="chain" id="PRO_5045808189" evidence="1">
    <location>
        <begin position="23"/>
        <end position="245"/>
    </location>
</feature>
<evidence type="ECO:0000313" key="2">
    <source>
        <dbReference type="EMBL" id="MFA0789236.1"/>
    </source>
</evidence>
<proteinExistence type="predicted"/>
<dbReference type="SUPFAM" id="SSF103515">
    <property type="entry name" value="Autotransporter"/>
    <property type="match status" value="1"/>
</dbReference>
<name>A0ABV4NK74_9GAMM</name>
<reference evidence="2 3" key="1">
    <citation type="submission" date="2024-08" db="EMBL/GenBank/DDBJ databases">
        <authorList>
            <person name="Ishaq N."/>
        </authorList>
    </citation>
    <scope>NUCLEOTIDE SEQUENCE [LARGE SCALE GENOMIC DNA]</scope>
    <source>
        <strain evidence="2 3">JCM 30400</strain>
    </source>
</reference>
<dbReference type="InterPro" id="IPR007939">
    <property type="entry name" value="Cu-R_B_prcur"/>
</dbReference>
<dbReference type="InterPro" id="IPR036709">
    <property type="entry name" value="Autotransporte_beta_dom_sf"/>
</dbReference>
<protein>
    <submittedName>
        <fullName evidence="2">Copper resistance protein B</fullName>
    </submittedName>
</protein>
<sequence>MFKLFSCTLTIALCLLSTAIYAQQQGPIHHSIQFRSGGEKPVVKVSLDYFELRGQNGAEIEGDFTYGGDVNKVGIEVDFERTAGEVERKELWGFYSRAITANWNLIAGIRHDFQLESNSRNWALIGIVGETPYSLELDVVFFVGKSGSTALRIEGEYDLKIAEKWSLVPRCELNFFGQNDEEIGTGSGLSELELGIRLFYKVSPKFSPYAGVHYSREIGNSADFAREEGEDVGLTVWALGFRAWF</sequence>
<feature type="signal peptide" evidence="1">
    <location>
        <begin position="1"/>
        <end position="22"/>
    </location>
</feature>
<keyword evidence="1" id="KW-0732">Signal</keyword>
<comment type="caution">
    <text evidence="2">The sequence shown here is derived from an EMBL/GenBank/DDBJ whole genome shotgun (WGS) entry which is preliminary data.</text>
</comment>
<dbReference type="EMBL" id="JBGMEL010000001">
    <property type="protein sequence ID" value="MFA0789236.1"/>
    <property type="molecule type" value="Genomic_DNA"/>
</dbReference>
<accession>A0ABV4NK74</accession>
<keyword evidence="3" id="KW-1185">Reference proteome</keyword>
<gene>
    <name evidence="2" type="ORF">ACCI51_01680</name>
</gene>
<dbReference type="Pfam" id="PF05275">
    <property type="entry name" value="CopB"/>
    <property type="match status" value="1"/>
</dbReference>
<organism evidence="2 3">
    <name type="scientific">Microbulbifer echini</name>
    <dbReference type="NCBI Taxonomy" id="1529067"/>
    <lineage>
        <taxon>Bacteria</taxon>
        <taxon>Pseudomonadati</taxon>
        <taxon>Pseudomonadota</taxon>
        <taxon>Gammaproteobacteria</taxon>
        <taxon>Cellvibrionales</taxon>
        <taxon>Microbulbiferaceae</taxon>
        <taxon>Microbulbifer</taxon>
    </lineage>
</organism>
<dbReference type="Proteomes" id="UP001569414">
    <property type="component" value="Unassembled WGS sequence"/>
</dbReference>
<evidence type="ECO:0000256" key="1">
    <source>
        <dbReference type="SAM" id="SignalP"/>
    </source>
</evidence>
<evidence type="ECO:0000313" key="3">
    <source>
        <dbReference type="Proteomes" id="UP001569414"/>
    </source>
</evidence>
<dbReference type="RefSeq" id="WP_371842369.1">
    <property type="nucleotide sequence ID" value="NZ_JBGMEL010000001.1"/>
</dbReference>